<protein>
    <submittedName>
        <fullName evidence="3">Transglutaminase</fullName>
    </submittedName>
</protein>
<evidence type="ECO:0000313" key="4">
    <source>
        <dbReference type="Proteomes" id="UP000285575"/>
    </source>
</evidence>
<gene>
    <name evidence="3" type="ORF">EOE66_10870</name>
</gene>
<evidence type="ECO:0000313" key="3">
    <source>
        <dbReference type="EMBL" id="RVU46635.1"/>
    </source>
</evidence>
<dbReference type="OrthoDB" id="232498at2"/>
<dbReference type="PANTHER" id="PTHR31350:SF21">
    <property type="entry name" value="F-BOX ONLY PROTEIN 21"/>
    <property type="match status" value="1"/>
</dbReference>
<name>A0A437RJ09_9BURK</name>
<organism evidence="3 4">
    <name type="scientific">Rubrivivax rivuli</name>
    <dbReference type="NCBI Taxonomy" id="1862385"/>
    <lineage>
        <taxon>Bacteria</taxon>
        <taxon>Pseudomonadati</taxon>
        <taxon>Pseudomonadota</taxon>
        <taxon>Betaproteobacteria</taxon>
        <taxon>Burkholderiales</taxon>
        <taxon>Sphaerotilaceae</taxon>
        <taxon>Rubrivivax</taxon>
    </lineage>
</organism>
<dbReference type="PANTHER" id="PTHR31350">
    <property type="entry name" value="SI:DKEY-261L7.2"/>
    <property type="match status" value="1"/>
</dbReference>
<reference evidence="3 4" key="1">
    <citation type="submission" date="2019-01" db="EMBL/GenBank/DDBJ databases">
        <authorList>
            <person name="Chen W.-M."/>
        </authorList>
    </citation>
    <scope>NUCLEOTIDE SEQUENCE [LARGE SCALE GENOMIC DNA]</scope>
    <source>
        <strain evidence="3 4">KYPY4</strain>
    </source>
</reference>
<comment type="similarity">
    <text evidence="1">Belongs to the UPF0162 family.</text>
</comment>
<dbReference type="EMBL" id="SACR01000003">
    <property type="protein sequence ID" value="RVU46635.1"/>
    <property type="molecule type" value="Genomic_DNA"/>
</dbReference>
<dbReference type="InterPro" id="IPR032698">
    <property type="entry name" value="SirB1_N"/>
</dbReference>
<evidence type="ECO:0000259" key="2">
    <source>
        <dbReference type="Pfam" id="PF13369"/>
    </source>
</evidence>
<proteinExistence type="inferred from homology"/>
<accession>A0A437RJ09</accession>
<comment type="caution">
    <text evidence="3">The sequence shown here is derived from an EMBL/GenBank/DDBJ whole genome shotgun (WGS) entry which is preliminary data.</text>
</comment>
<sequence length="283" mass="30974">MPPPVQFAAPSALEFFAALVADDDSLPLLEAAIAVAQDEMPGLDVQAALAEVDTLAERLCRRVPADAAPLQRLRLLNQYFFHELGFAGNVNDYHDPRNSLLPEVLRTRRGIPLTLALLYIEIARPLGLAVQGVSFPGHFLVKLAVAGGEVVIDPFTGQSLTRQALEERLLPFRRAPEMGLGAPTLAAWLQAASAREMLARLLRNLREIHRQAGDLPRWLAVQRRLVLVLPSAWSEYQDLALVLARLGLHDEAARALATGEALRTDTARGPLAAADPARRRRAH</sequence>
<dbReference type="Pfam" id="PF13371">
    <property type="entry name" value="TPR_9"/>
    <property type="match status" value="1"/>
</dbReference>
<dbReference type="AlphaFoldDB" id="A0A437RJ09"/>
<keyword evidence="4" id="KW-1185">Reference proteome</keyword>
<dbReference type="Pfam" id="PF13369">
    <property type="entry name" value="Transglut_core2"/>
    <property type="match status" value="1"/>
</dbReference>
<dbReference type="Proteomes" id="UP000285575">
    <property type="component" value="Unassembled WGS sequence"/>
</dbReference>
<evidence type="ECO:0000256" key="1">
    <source>
        <dbReference type="ARBA" id="ARBA00007100"/>
    </source>
</evidence>
<feature type="domain" description="Protein SirB1 N-terminal" evidence="2">
    <location>
        <begin position="47"/>
        <end position="203"/>
    </location>
</feature>